<dbReference type="AlphaFoldDB" id="A0A841FMV5"/>
<dbReference type="Proteomes" id="UP000548476">
    <property type="component" value="Unassembled WGS sequence"/>
</dbReference>
<dbReference type="InterPro" id="IPR023214">
    <property type="entry name" value="HAD_sf"/>
</dbReference>
<comment type="caution">
    <text evidence="1">The sequence shown here is derived from an EMBL/GenBank/DDBJ whole genome shotgun (WGS) entry which is preliminary data.</text>
</comment>
<name>A0A841FMV5_9ACTN</name>
<reference evidence="1 2" key="1">
    <citation type="submission" date="2020-08" db="EMBL/GenBank/DDBJ databases">
        <title>Genomic Encyclopedia of Type Strains, Phase IV (KMG-IV): sequencing the most valuable type-strain genomes for metagenomic binning, comparative biology and taxonomic classification.</title>
        <authorList>
            <person name="Goeker M."/>
        </authorList>
    </citation>
    <scope>NUCLEOTIDE SEQUENCE [LARGE SCALE GENOMIC DNA]</scope>
    <source>
        <strain evidence="1 2">YIM 65646</strain>
    </source>
</reference>
<proteinExistence type="predicted"/>
<dbReference type="SUPFAM" id="SSF56784">
    <property type="entry name" value="HAD-like"/>
    <property type="match status" value="1"/>
</dbReference>
<protein>
    <submittedName>
        <fullName evidence="1">Phosphoglycolate phosphatase-like HAD superfamily hydrolase</fullName>
    </submittedName>
</protein>
<dbReference type="GO" id="GO:0016787">
    <property type="term" value="F:hydrolase activity"/>
    <property type="evidence" value="ECO:0007669"/>
    <property type="project" value="UniProtKB-KW"/>
</dbReference>
<dbReference type="RefSeq" id="WP_184787392.1">
    <property type="nucleotide sequence ID" value="NZ_BONT01000088.1"/>
</dbReference>
<dbReference type="InterPro" id="IPR036412">
    <property type="entry name" value="HAD-like_sf"/>
</dbReference>
<keyword evidence="2" id="KW-1185">Reference proteome</keyword>
<evidence type="ECO:0000313" key="2">
    <source>
        <dbReference type="Proteomes" id="UP000548476"/>
    </source>
</evidence>
<accession>A0A841FMV5</accession>
<dbReference type="Gene3D" id="3.40.50.1000">
    <property type="entry name" value="HAD superfamily/HAD-like"/>
    <property type="match status" value="1"/>
</dbReference>
<organism evidence="1 2">
    <name type="scientific">Phytomonospora endophytica</name>
    <dbReference type="NCBI Taxonomy" id="714109"/>
    <lineage>
        <taxon>Bacteria</taxon>
        <taxon>Bacillati</taxon>
        <taxon>Actinomycetota</taxon>
        <taxon>Actinomycetes</taxon>
        <taxon>Micromonosporales</taxon>
        <taxon>Micromonosporaceae</taxon>
        <taxon>Phytomonospora</taxon>
    </lineage>
</organism>
<gene>
    <name evidence="1" type="ORF">HNR73_002397</name>
</gene>
<dbReference type="EMBL" id="JACHGT010000004">
    <property type="protein sequence ID" value="MBB6034547.1"/>
    <property type="molecule type" value="Genomic_DNA"/>
</dbReference>
<keyword evidence="1" id="KW-0378">Hydrolase</keyword>
<dbReference type="Pfam" id="PF12710">
    <property type="entry name" value="HAD"/>
    <property type="match status" value="1"/>
</dbReference>
<evidence type="ECO:0000313" key="1">
    <source>
        <dbReference type="EMBL" id="MBB6034547.1"/>
    </source>
</evidence>
<sequence length="305" mass="33752">MNTLGNGWRHGVAWLAITGFVTRVTTPGSREFVEPELRVAAFDSDGTLWCEKPLPVQLDFLTRRFVERAKQDPSVRGRQPWRAAAENDLTWFGEAVARHYRGDDTDLSTVAEAVGTAFDGVDVGAFADEVALFLSSAAHPVLQRPYLHCGYPPMRELLRYLDSNAFTCYIAAGGDRDFARPLAARLHGVPPERVVGGTSGVRYRDDGRRLCKEGMEFLDEGAKKPGRFWSRVGRRPILTVGNSNGDIPLLRFTGGEGLPALRLLVDHDDAAREFSYTVGAEDALAHANTEGWTLISVRDDWDTVF</sequence>